<accession>A0AA46K594</accession>
<name>A0AA46K594_SERMA</name>
<comment type="caution">
    <text evidence="1">The sequence shown here is derived from an EMBL/GenBank/DDBJ whole genome shotgun (WGS) entry which is preliminary data.</text>
</comment>
<dbReference type="Proteomes" id="UP000320710">
    <property type="component" value="Unassembled WGS sequence"/>
</dbReference>
<organism evidence="1 2">
    <name type="scientific">Serratia marcescens</name>
    <dbReference type="NCBI Taxonomy" id="615"/>
    <lineage>
        <taxon>Bacteria</taxon>
        <taxon>Pseudomonadati</taxon>
        <taxon>Pseudomonadota</taxon>
        <taxon>Gammaproteobacteria</taxon>
        <taxon>Enterobacterales</taxon>
        <taxon>Yersiniaceae</taxon>
        <taxon>Serratia</taxon>
    </lineage>
</organism>
<dbReference type="AlphaFoldDB" id="A0AA46K594"/>
<dbReference type="RefSeq" id="WP_141969419.1">
    <property type="nucleotide sequence ID" value="NZ_JBCGUK010000014.1"/>
</dbReference>
<reference evidence="1 2" key="1">
    <citation type="submission" date="2019-06" db="EMBL/GenBank/DDBJ databases">
        <authorList>
            <person name="Deangelis K."/>
            <person name="Huntemann M."/>
            <person name="Clum A."/>
            <person name="Pillay M."/>
            <person name="Palaniappan K."/>
            <person name="Varghese N."/>
            <person name="Mikhailova N."/>
            <person name="Stamatis D."/>
            <person name="Reddy T."/>
            <person name="Daum C."/>
            <person name="Shapiro N."/>
            <person name="Ivanova N."/>
            <person name="Kyrpides N."/>
            <person name="Woyke T."/>
        </authorList>
    </citation>
    <scope>NUCLEOTIDE SEQUENCE [LARGE SCALE GENOMIC DNA]</scope>
    <source>
        <strain evidence="1 2">106R</strain>
    </source>
</reference>
<reference evidence="1 2" key="2">
    <citation type="submission" date="2019-07" db="EMBL/GenBank/DDBJ databases">
        <title>Investigation of anaerobic lignin degradation for improved lignocellulosic biofuels.</title>
        <authorList>
            <person name="Deangelis K.PhD."/>
        </authorList>
    </citation>
    <scope>NUCLEOTIDE SEQUENCE [LARGE SCALE GENOMIC DNA]</scope>
    <source>
        <strain evidence="1 2">106R</strain>
    </source>
</reference>
<gene>
    <name evidence="1" type="ORF">FHU12_2319</name>
</gene>
<evidence type="ECO:0000313" key="2">
    <source>
        <dbReference type="Proteomes" id="UP000320710"/>
    </source>
</evidence>
<dbReference type="EMBL" id="VFMJ01000001">
    <property type="protein sequence ID" value="TQI84798.1"/>
    <property type="molecule type" value="Genomic_DNA"/>
</dbReference>
<proteinExistence type="predicted"/>
<protein>
    <submittedName>
        <fullName evidence="1">Uncharacterized protein</fullName>
    </submittedName>
</protein>
<sequence>MSWGALFVDNDGVPWATPDSTPMSLVKKYRIDRAGAGNDQLDVDFTKPVVLAMVANTNGVIASVSRSASGGASVTSKLIIGNGPYAIDVYAFSTQFQPAVKFGINIFDAQGRCIQTNETKVMPAPRRLGEPGSDGAGYNVREALAGRWAIIPATTGYITAVIGHQQPRPFQQPISSFSAFDGSNTSVYSGAWDTPGGEAHNITYYNTKDSVYVIDVSGY</sequence>
<evidence type="ECO:0000313" key="1">
    <source>
        <dbReference type="EMBL" id="TQI84798.1"/>
    </source>
</evidence>